<dbReference type="Proteomes" id="UP000371041">
    <property type="component" value="Chromosome"/>
</dbReference>
<sequence length="249" mass="25324">MRGCSRSSWLVPRVSSGDGRPETTGPPLILCQTRCTTSEEVVVGAVTRSRPESVMFGAGRAVGVVGLSLAVTACGGGAAEQVVSEPAPRPPPGSGPATSTTPWDPGPLLENPCRALTAEQLLDLGIASGTGERQPDAPDGPTCRWSDRFTGPTDSSTDVTFPEPGEPSPETGGQERELRPVGGRLTVATIRTADVPDAASACDVSVDVDGDDAVLVRVVAGGSSPFGADVCARAVTVAENVLATAESDM</sequence>
<accession>A0A5Q3Q309</accession>
<dbReference type="AlphaFoldDB" id="A0A5Q3Q309"/>
<organism evidence="2 3">
    <name type="scientific">Allosaccharopolyspora coralli</name>
    <dbReference type="NCBI Taxonomy" id="2665642"/>
    <lineage>
        <taxon>Bacteria</taxon>
        <taxon>Bacillati</taxon>
        <taxon>Actinomycetota</taxon>
        <taxon>Actinomycetes</taxon>
        <taxon>Pseudonocardiales</taxon>
        <taxon>Pseudonocardiaceae</taxon>
        <taxon>Allosaccharopolyspora</taxon>
    </lineage>
</organism>
<feature type="region of interest" description="Disordered" evidence="1">
    <location>
        <begin position="1"/>
        <end position="26"/>
    </location>
</feature>
<gene>
    <name evidence="2" type="ORF">GIY23_03515</name>
</gene>
<dbReference type="KEGG" id="sace:GIY23_03515"/>
<evidence type="ECO:0000313" key="3">
    <source>
        <dbReference type="Proteomes" id="UP000371041"/>
    </source>
</evidence>
<dbReference type="EMBL" id="CP045929">
    <property type="protein sequence ID" value="QGK68743.1"/>
    <property type="molecule type" value="Genomic_DNA"/>
</dbReference>
<keyword evidence="3" id="KW-1185">Reference proteome</keyword>
<dbReference type="Pfam" id="PF12079">
    <property type="entry name" value="DUF3558"/>
    <property type="match status" value="1"/>
</dbReference>
<feature type="region of interest" description="Disordered" evidence="1">
    <location>
        <begin position="81"/>
        <end position="111"/>
    </location>
</feature>
<name>A0A5Q3Q309_9PSEU</name>
<feature type="region of interest" description="Disordered" evidence="1">
    <location>
        <begin position="128"/>
        <end position="179"/>
    </location>
</feature>
<proteinExistence type="predicted"/>
<evidence type="ECO:0000313" key="2">
    <source>
        <dbReference type="EMBL" id="QGK68743.1"/>
    </source>
</evidence>
<dbReference type="InterPro" id="IPR024520">
    <property type="entry name" value="DUF3558"/>
</dbReference>
<reference evidence="3" key="1">
    <citation type="submission" date="2019-11" db="EMBL/GenBank/DDBJ databases">
        <title>The complete genome sequence of Saccharopolyspora sp. E2A.</title>
        <authorList>
            <person name="Zhang G."/>
        </authorList>
    </citation>
    <scope>NUCLEOTIDE SEQUENCE [LARGE SCALE GENOMIC DNA]</scope>
    <source>
        <strain evidence="3">E2A</strain>
    </source>
</reference>
<protein>
    <submittedName>
        <fullName evidence="2">DUF3558 domain-containing protein</fullName>
    </submittedName>
</protein>
<evidence type="ECO:0000256" key="1">
    <source>
        <dbReference type="SAM" id="MobiDB-lite"/>
    </source>
</evidence>